<keyword evidence="1" id="KW-0719">Serine esterase</keyword>
<dbReference type="RefSeq" id="WP_186505962.1">
    <property type="nucleotide sequence ID" value="NZ_JACNEP010000004.1"/>
</dbReference>
<keyword evidence="2 4" id="KW-0732">Signal</keyword>
<sequence>MYLSHVRRMMLVVLCCIAHNQLAVANTVSTSQFNETGIHPCEALSFKAMSQLPEITALPNPFLKTDGTTITDKSDWPCVRAHTRVLFERFELGEKPPKPQKVSGKLEGESLTVNATHLQQSISFNTKVHYPSKGKAPYPAVISIGWYCLNKQALDDAGIAVIEFNNNEIAEQQNTGSRGKGKFYQLYGSQHSASAMIAWSWGISRIIDVLADSGQQQIDTKHIGVTGCSRNGKGAIVAGAFDERIALTIAQESGSGGSASWRISDYQQSQGQNVQTQKQIVTENVWFRDNFKQFSGHTTKIPVDHHQLMGMIAPRGLLVIENTSMEWLGNQSTYLTAKVAHSIWQALGVPQNMGVSQLGGHKHCQFPDAQLPELNAFLARFLLDDKKADTQVMKTDGEFDTSVEKWQRWNLPDL</sequence>
<evidence type="ECO:0000256" key="4">
    <source>
        <dbReference type="SAM" id="SignalP"/>
    </source>
</evidence>
<comment type="caution">
    <text evidence="6">The sequence shown here is derived from an EMBL/GenBank/DDBJ whole genome shotgun (WGS) entry which is preliminary data.</text>
</comment>
<feature type="signal peptide" evidence="4">
    <location>
        <begin position="1"/>
        <end position="25"/>
    </location>
</feature>
<evidence type="ECO:0000313" key="6">
    <source>
        <dbReference type="EMBL" id="MBC3765487.1"/>
    </source>
</evidence>
<evidence type="ECO:0000256" key="2">
    <source>
        <dbReference type="ARBA" id="ARBA00022729"/>
    </source>
</evidence>
<evidence type="ECO:0000256" key="3">
    <source>
        <dbReference type="ARBA" id="ARBA00022801"/>
    </source>
</evidence>
<reference evidence="6" key="1">
    <citation type="journal article" date="2018" name="Int. J. Syst. Evol. Microbiol.">
        <title>Neptunicella marina gen. nov., sp. nov., isolated from surface seawater.</title>
        <authorList>
            <person name="Liu X."/>
            <person name="Lai Q."/>
            <person name="Du Y."/>
            <person name="Zhang X."/>
            <person name="Liu Z."/>
            <person name="Sun F."/>
            <person name="Shao Z."/>
        </authorList>
    </citation>
    <scope>NUCLEOTIDE SEQUENCE</scope>
    <source>
        <strain evidence="6">S27-2</strain>
    </source>
</reference>
<keyword evidence="3" id="KW-0378">Hydrolase</keyword>
<protein>
    <submittedName>
        <fullName evidence="6">Dockerin-like protein</fullName>
    </submittedName>
</protein>
<dbReference type="EMBL" id="JACNEP010000004">
    <property type="protein sequence ID" value="MBC3765487.1"/>
    <property type="molecule type" value="Genomic_DNA"/>
</dbReference>
<name>A0A8J6M1J1_9ALTE</name>
<proteinExistence type="predicted"/>
<evidence type="ECO:0000259" key="5">
    <source>
        <dbReference type="Pfam" id="PF22244"/>
    </source>
</evidence>
<dbReference type="Gene3D" id="3.40.50.1820">
    <property type="entry name" value="alpha/beta hydrolase"/>
    <property type="match status" value="1"/>
</dbReference>
<feature type="domain" description="4-O-methyl-glucuronoyl methylesterase-like" evidence="5">
    <location>
        <begin position="113"/>
        <end position="348"/>
    </location>
</feature>
<gene>
    <name evidence="6" type="ORF">H8B19_06335</name>
</gene>
<organism evidence="6 7">
    <name type="scientific">Neptunicella marina</name>
    <dbReference type="NCBI Taxonomy" id="2125989"/>
    <lineage>
        <taxon>Bacteria</taxon>
        <taxon>Pseudomonadati</taxon>
        <taxon>Pseudomonadota</taxon>
        <taxon>Gammaproteobacteria</taxon>
        <taxon>Alteromonadales</taxon>
        <taxon>Alteromonadaceae</taxon>
        <taxon>Neptunicella</taxon>
    </lineage>
</organism>
<dbReference type="SUPFAM" id="SSF53474">
    <property type="entry name" value="alpha/beta-Hydrolases"/>
    <property type="match status" value="1"/>
</dbReference>
<feature type="chain" id="PRO_5035270407" evidence="4">
    <location>
        <begin position="26"/>
        <end position="414"/>
    </location>
</feature>
<dbReference type="Proteomes" id="UP000601768">
    <property type="component" value="Unassembled WGS sequence"/>
</dbReference>
<dbReference type="GO" id="GO:0052689">
    <property type="term" value="F:carboxylic ester hydrolase activity"/>
    <property type="evidence" value="ECO:0007669"/>
    <property type="project" value="UniProtKB-KW"/>
</dbReference>
<evidence type="ECO:0000256" key="1">
    <source>
        <dbReference type="ARBA" id="ARBA00022487"/>
    </source>
</evidence>
<reference evidence="6" key="2">
    <citation type="submission" date="2020-08" db="EMBL/GenBank/DDBJ databases">
        <authorList>
            <person name="Lai Q."/>
        </authorList>
    </citation>
    <scope>NUCLEOTIDE SEQUENCE</scope>
    <source>
        <strain evidence="6">S27-2</strain>
    </source>
</reference>
<dbReference type="InterPro" id="IPR029058">
    <property type="entry name" value="AB_hydrolase_fold"/>
</dbReference>
<dbReference type="Pfam" id="PF22244">
    <property type="entry name" value="GCE_fung"/>
    <property type="match status" value="1"/>
</dbReference>
<keyword evidence="7" id="KW-1185">Reference proteome</keyword>
<dbReference type="InterPro" id="IPR054579">
    <property type="entry name" value="GCE-like_dom"/>
</dbReference>
<evidence type="ECO:0000313" key="7">
    <source>
        <dbReference type="Proteomes" id="UP000601768"/>
    </source>
</evidence>
<accession>A0A8J6M1J1</accession>
<dbReference type="AlphaFoldDB" id="A0A8J6M1J1"/>